<evidence type="ECO:0000313" key="4">
    <source>
        <dbReference type="EMBL" id="KAB0793242.1"/>
    </source>
</evidence>
<evidence type="ECO:0000256" key="1">
    <source>
        <dbReference type="ARBA" id="ARBA00005771"/>
    </source>
</evidence>
<dbReference type="EMBL" id="VVIM01000009">
    <property type="protein sequence ID" value="KAB0793242.1"/>
    <property type="molecule type" value="Genomic_DNA"/>
</dbReference>
<dbReference type="InterPro" id="IPR000863">
    <property type="entry name" value="Sulfotransferase_dom"/>
</dbReference>
<comment type="caution">
    <text evidence="4">The sequence shown here is derived from an EMBL/GenBank/DDBJ whole genome shotgun (WGS) entry which is preliminary data.</text>
</comment>
<comment type="similarity">
    <text evidence="1">Belongs to the sulfotransferase 1 family.</text>
</comment>
<dbReference type="InterPro" id="IPR027417">
    <property type="entry name" value="P-loop_NTPase"/>
</dbReference>
<accession>A0A5N4A7F9</accession>
<dbReference type="Proteomes" id="UP000327044">
    <property type="component" value="Unassembled WGS sequence"/>
</dbReference>
<proteinExistence type="inferred from homology"/>
<protein>
    <recommendedName>
        <fullName evidence="3">Sulfotransferase domain-containing protein</fullName>
    </recommendedName>
</protein>
<keyword evidence="5" id="KW-1185">Reference proteome</keyword>
<name>A0A5N4A7F9_PHOPY</name>
<feature type="domain" description="Sulfotransferase" evidence="3">
    <location>
        <begin position="57"/>
        <end position="317"/>
    </location>
</feature>
<reference evidence="4 5" key="1">
    <citation type="journal article" date="2018" name="Elife">
        <title>Firefly genomes illuminate parallel origins of bioluminescence in beetles.</title>
        <authorList>
            <person name="Fallon T.R."/>
            <person name="Lower S.E."/>
            <person name="Chang C.H."/>
            <person name="Bessho-Uehara M."/>
            <person name="Martin G.J."/>
            <person name="Bewick A.J."/>
            <person name="Behringer M."/>
            <person name="Debat H.J."/>
            <person name="Wong I."/>
            <person name="Day J.C."/>
            <person name="Suvorov A."/>
            <person name="Silva C.J."/>
            <person name="Stanger-Hall K.F."/>
            <person name="Hall D.W."/>
            <person name="Schmitz R.J."/>
            <person name="Nelson D.R."/>
            <person name="Lewis S.M."/>
            <person name="Shigenobu S."/>
            <person name="Bybee S.M."/>
            <person name="Larracuente A.M."/>
            <person name="Oba Y."/>
            <person name="Weng J.K."/>
        </authorList>
    </citation>
    <scope>NUCLEOTIDE SEQUENCE [LARGE SCALE GENOMIC DNA]</scope>
    <source>
        <strain evidence="4">1611_PpyrPB1</strain>
        <tissue evidence="4">Whole body</tissue>
    </source>
</reference>
<evidence type="ECO:0000313" key="5">
    <source>
        <dbReference type="Proteomes" id="UP000327044"/>
    </source>
</evidence>
<dbReference type="PANTHER" id="PTHR11783">
    <property type="entry name" value="SULFOTRANSFERASE SULT"/>
    <property type="match status" value="1"/>
</dbReference>
<evidence type="ECO:0000256" key="2">
    <source>
        <dbReference type="ARBA" id="ARBA00022679"/>
    </source>
</evidence>
<dbReference type="Pfam" id="PF00685">
    <property type="entry name" value="Sulfotransfer_1"/>
    <property type="match status" value="1"/>
</dbReference>
<dbReference type="AlphaFoldDB" id="A0A5N4A7F9"/>
<evidence type="ECO:0000259" key="3">
    <source>
        <dbReference type="Pfam" id="PF00685"/>
    </source>
</evidence>
<gene>
    <name evidence="4" type="ORF">PPYR_12862</name>
</gene>
<dbReference type="SMR" id="A0A5N4A7F9"/>
<keyword evidence="2" id="KW-0808">Transferase</keyword>
<dbReference type="SUPFAM" id="SSF52540">
    <property type="entry name" value="P-loop containing nucleoside triphosphate hydrolases"/>
    <property type="match status" value="1"/>
</dbReference>
<organism evidence="4 5">
    <name type="scientific">Photinus pyralis</name>
    <name type="common">Common eastern firefly</name>
    <name type="synonym">Lampyris pyralis</name>
    <dbReference type="NCBI Taxonomy" id="7054"/>
    <lineage>
        <taxon>Eukaryota</taxon>
        <taxon>Metazoa</taxon>
        <taxon>Ecdysozoa</taxon>
        <taxon>Arthropoda</taxon>
        <taxon>Hexapoda</taxon>
        <taxon>Insecta</taxon>
        <taxon>Pterygota</taxon>
        <taxon>Neoptera</taxon>
        <taxon>Endopterygota</taxon>
        <taxon>Coleoptera</taxon>
        <taxon>Polyphaga</taxon>
        <taxon>Elateriformia</taxon>
        <taxon>Elateroidea</taxon>
        <taxon>Lampyridae</taxon>
        <taxon>Lampyrinae</taxon>
        <taxon>Photinus</taxon>
    </lineage>
</organism>
<dbReference type="InParanoid" id="A0A5N4A7F9"/>
<dbReference type="OrthoDB" id="205623at2759"/>
<sequence>MLPITKIPESRIKKTIQINYRSDLEDFLMLFGEEQTCLPSITQKFATEIDNFAVRNDDVIVASFPKAGTTWTQEMVWSIKNRANFEGASLNIYQRFPMLEACGLPSLLTTGEPFILNSLEYLGQIKGQRLIKTHLPFSLLPKDIQLQRKSPKIIYVVRNPKDVFISYFNHTRIIDGFKGNLEDFADLFLSDSVVFAPFWKHVFGFYNRKDLPNVLILKYEDMKKNLKSEIVRVSQFLEEKPLTDDELTLIGRRLDFNFMKNNPSVNHQCFSDEMKRKNHQLEGDFMKSGSVGGYKREMTDEMVQKFDRWIEENITDTELYEKYWFGA</sequence>
<dbReference type="Gene3D" id="3.40.50.300">
    <property type="entry name" value="P-loop containing nucleotide triphosphate hydrolases"/>
    <property type="match status" value="1"/>
</dbReference>
<dbReference type="GO" id="GO:0008146">
    <property type="term" value="F:sulfotransferase activity"/>
    <property type="evidence" value="ECO:0007669"/>
    <property type="project" value="InterPro"/>
</dbReference>